<name>U5DGD9_AMBTC</name>
<keyword evidence="4" id="KW-1185">Reference proteome</keyword>
<evidence type="ECO:0000313" key="4">
    <source>
        <dbReference type="Proteomes" id="UP000017836"/>
    </source>
</evidence>
<evidence type="ECO:0008006" key="5">
    <source>
        <dbReference type="Google" id="ProtNLM"/>
    </source>
</evidence>
<accession>U5DGD9</accession>
<reference evidence="4" key="1">
    <citation type="journal article" date="2013" name="Science">
        <title>The Amborella genome and the evolution of flowering plants.</title>
        <authorList>
            <consortium name="Amborella Genome Project"/>
        </authorList>
    </citation>
    <scope>NUCLEOTIDE SEQUENCE [LARGE SCALE GENOMIC DNA]</scope>
</reference>
<evidence type="ECO:0000313" key="3">
    <source>
        <dbReference type="EMBL" id="ERN19498.1"/>
    </source>
</evidence>
<dbReference type="AlphaFoldDB" id="U5DGD9"/>
<proteinExistence type="predicted"/>
<feature type="chain" id="PRO_5004658812" description="Glycine-rich protein" evidence="2">
    <location>
        <begin position="25"/>
        <end position="70"/>
    </location>
</feature>
<sequence length="70" mass="7408">MDSKTLMILSVSLMVLLFMASAEAKRELGEVLPQGRGGYNGPGEAAETQGRSGYNSEEHSATTQGRGGYN</sequence>
<protein>
    <recommendedName>
        <fullName evidence="5">Glycine-rich protein</fullName>
    </recommendedName>
</protein>
<feature type="signal peptide" evidence="2">
    <location>
        <begin position="1"/>
        <end position="24"/>
    </location>
</feature>
<evidence type="ECO:0000256" key="1">
    <source>
        <dbReference type="SAM" id="MobiDB-lite"/>
    </source>
</evidence>
<organism evidence="3 4">
    <name type="scientific">Amborella trichopoda</name>
    <dbReference type="NCBI Taxonomy" id="13333"/>
    <lineage>
        <taxon>Eukaryota</taxon>
        <taxon>Viridiplantae</taxon>
        <taxon>Streptophyta</taxon>
        <taxon>Embryophyta</taxon>
        <taxon>Tracheophyta</taxon>
        <taxon>Spermatophyta</taxon>
        <taxon>Magnoliopsida</taxon>
        <taxon>Amborellales</taxon>
        <taxon>Amborellaceae</taxon>
        <taxon>Amborella</taxon>
    </lineage>
</organism>
<dbReference type="Gramene" id="ERN19498">
    <property type="protein sequence ID" value="ERN19498"/>
    <property type="gene ID" value="AMTR_s00069p00203070"/>
</dbReference>
<gene>
    <name evidence="3" type="ORF">AMTR_s00069p00203070</name>
</gene>
<evidence type="ECO:0000256" key="2">
    <source>
        <dbReference type="SAM" id="SignalP"/>
    </source>
</evidence>
<dbReference type="HOGENOM" id="CLU_2761177_0_0_1"/>
<feature type="region of interest" description="Disordered" evidence="1">
    <location>
        <begin position="31"/>
        <end position="70"/>
    </location>
</feature>
<dbReference type="EMBL" id="KI392069">
    <property type="protein sequence ID" value="ERN19498.1"/>
    <property type="molecule type" value="Genomic_DNA"/>
</dbReference>
<dbReference type="Proteomes" id="UP000017836">
    <property type="component" value="Unassembled WGS sequence"/>
</dbReference>
<keyword evidence="2" id="KW-0732">Signal</keyword>